<dbReference type="AlphaFoldDB" id="A0A1D8N9Y0"/>
<dbReference type="VEuPathDB" id="FungiDB:YALI0_C06622g"/>
<feature type="compositionally biased region" description="Polar residues" evidence="1">
    <location>
        <begin position="232"/>
        <end position="253"/>
    </location>
</feature>
<dbReference type="KEGG" id="yli:2909216"/>
<name>A0A1D8N9Y0_YARLL</name>
<dbReference type="RefSeq" id="XP_501525.3">
    <property type="nucleotide sequence ID" value="XM_501525.3"/>
</dbReference>
<sequence length="423" mass="47904">MPRFLRKFRRTRPVSTELAPLETLPVEIVEKILLYLQQDCQAAVEKQGYTDHELTIRSKNLYLRSLINLAKCSKTLQTDLLAPVIYRQVLLTCKTQVERFYKALSKGYIRQEIVAAVEIVIFEEVTNDNPQQVSIASYSYNTDTNQKTYQELIVAIVKKLPSLQEVRIINMAPKFQFRSSKPSLHVKSLTVSTEPGWRVYIQPDILEQFPNIDTLNLQDIVIDGNSLSRKYANGNTSPAQGSPLTPTKSQNRASSYFSFRPSSPKPPKEDNETRTSPLGITTLQLTDCIIHPTAVPEIPRFFDNLHTLTLKVKAKTQIKLLAVAPLFPTLTDLTVDIQPSSQTDLLPFLEKYNLEALPKLQKLTLVGITPTLLTHAQFVAAAEKMAINEMDCHFLQRPASTFAQDIKLSLSPTLYYKNQRLDL</sequence>
<evidence type="ECO:0000256" key="1">
    <source>
        <dbReference type="SAM" id="MobiDB-lite"/>
    </source>
</evidence>
<evidence type="ECO:0000313" key="2">
    <source>
        <dbReference type="EMBL" id="AOW02437.1"/>
    </source>
</evidence>
<dbReference type="VEuPathDB" id="FungiDB:YALI1_C08893g"/>
<dbReference type="Proteomes" id="UP000182444">
    <property type="component" value="Chromosome 1C"/>
</dbReference>
<gene>
    <name evidence="2" type="ORF">YALI1_C08893g</name>
</gene>
<dbReference type="EMBL" id="CP017555">
    <property type="protein sequence ID" value="AOW02437.1"/>
    <property type="molecule type" value="Genomic_DNA"/>
</dbReference>
<proteinExistence type="predicted"/>
<evidence type="ECO:0008006" key="4">
    <source>
        <dbReference type="Google" id="ProtNLM"/>
    </source>
</evidence>
<feature type="region of interest" description="Disordered" evidence="1">
    <location>
        <begin position="232"/>
        <end position="275"/>
    </location>
</feature>
<evidence type="ECO:0000313" key="3">
    <source>
        <dbReference type="Proteomes" id="UP000182444"/>
    </source>
</evidence>
<reference evidence="2 3" key="1">
    <citation type="journal article" date="2016" name="PLoS ONE">
        <title>Sequence Assembly of Yarrowia lipolytica Strain W29/CLIB89 Shows Transposable Element Diversity.</title>
        <authorList>
            <person name="Magnan C."/>
            <person name="Yu J."/>
            <person name="Chang I."/>
            <person name="Jahn E."/>
            <person name="Kanomata Y."/>
            <person name="Wu J."/>
            <person name="Zeller M."/>
            <person name="Oakes M."/>
            <person name="Baldi P."/>
            <person name="Sandmeyer S."/>
        </authorList>
    </citation>
    <scope>NUCLEOTIDE SEQUENCE [LARGE SCALE GENOMIC DNA]</scope>
    <source>
        <strain evidence="3">CLIB89(W29)</strain>
    </source>
</reference>
<accession>A0A1D8N9Y0</accession>
<protein>
    <recommendedName>
        <fullName evidence="4">F-box domain-containing protein</fullName>
    </recommendedName>
</protein>
<organism evidence="2 3">
    <name type="scientific">Yarrowia lipolytica</name>
    <name type="common">Candida lipolytica</name>
    <dbReference type="NCBI Taxonomy" id="4952"/>
    <lineage>
        <taxon>Eukaryota</taxon>
        <taxon>Fungi</taxon>
        <taxon>Dikarya</taxon>
        <taxon>Ascomycota</taxon>
        <taxon>Saccharomycotina</taxon>
        <taxon>Dipodascomycetes</taxon>
        <taxon>Dipodascales</taxon>
        <taxon>Dipodascales incertae sedis</taxon>
        <taxon>Yarrowia</taxon>
    </lineage>
</organism>
<dbReference type="GeneID" id="2909216"/>